<proteinExistence type="predicted"/>
<name>A0A0F9UUF3_9ZZZZ</name>
<evidence type="ECO:0000313" key="1">
    <source>
        <dbReference type="EMBL" id="KKN96720.1"/>
    </source>
</evidence>
<sequence length="170" mass="19401">MDSTRHAIRSILTEARESTWLGRWWLLPDGEYINIGSGWTGSGWTTHAAEALRRFPEMYPGDPGIEELLDEVSTVSDDPHDRQRVEAEALEHGWIRGYDDGITVPTLDSEVLNRLRVLLPGLTLGDTVYLDVWDQREAIKVDVTDLMHPRMTPEALMRRAKRFPESDFLG</sequence>
<gene>
    <name evidence="1" type="ORF">LCGC14_0163640</name>
</gene>
<protein>
    <submittedName>
        <fullName evidence="1">Uncharacterized protein</fullName>
    </submittedName>
</protein>
<reference evidence="1" key="1">
    <citation type="journal article" date="2015" name="Nature">
        <title>Complex archaea that bridge the gap between prokaryotes and eukaryotes.</title>
        <authorList>
            <person name="Spang A."/>
            <person name="Saw J.H."/>
            <person name="Jorgensen S.L."/>
            <person name="Zaremba-Niedzwiedzka K."/>
            <person name="Martijn J."/>
            <person name="Lind A.E."/>
            <person name="van Eijk R."/>
            <person name="Schleper C."/>
            <person name="Guy L."/>
            <person name="Ettema T.J."/>
        </authorList>
    </citation>
    <scope>NUCLEOTIDE SEQUENCE</scope>
</reference>
<organism evidence="1">
    <name type="scientific">marine sediment metagenome</name>
    <dbReference type="NCBI Taxonomy" id="412755"/>
    <lineage>
        <taxon>unclassified sequences</taxon>
        <taxon>metagenomes</taxon>
        <taxon>ecological metagenomes</taxon>
    </lineage>
</organism>
<dbReference type="EMBL" id="LAZR01000062">
    <property type="protein sequence ID" value="KKN96720.1"/>
    <property type="molecule type" value="Genomic_DNA"/>
</dbReference>
<dbReference type="AlphaFoldDB" id="A0A0F9UUF3"/>
<accession>A0A0F9UUF3</accession>
<comment type="caution">
    <text evidence="1">The sequence shown here is derived from an EMBL/GenBank/DDBJ whole genome shotgun (WGS) entry which is preliminary data.</text>
</comment>